<keyword evidence="5" id="KW-0804">Transcription</keyword>
<evidence type="ECO:0000256" key="4">
    <source>
        <dbReference type="ARBA" id="ARBA00023125"/>
    </source>
</evidence>
<evidence type="ECO:0000313" key="9">
    <source>
        <dbReference type="EMBL" id="KAK5861328.1"/>
    </source>
</evidence>
<dbReference type="SUPFAM" id="SSF50916">
    <property type="entry name" value="Rap30/74 interaction domains"/>
    <property type="match status" value="1"/>
</dbReference>
<dbReference type="PANTHER" id="PTHR10445">
    <property type="entry name" value="GENERAL TRANSCRIPTION FACTOR IIF SUBUNIT 2"/>
    <property type="match status" value="1"/>
</dbReference>
<reference evidence="9 10" key="2">
    <citation type="journal article" date="2023" name="Mol. Biol. Evol.">
        <title>Genomics of Secondarily Temperate Adaptation in the Only Non-Antarctic Icefish.</title>
        <authorList>
            <person name="Rivera-Colon A.G."/>
            <person name="Rayamajhi N."/>
            <person name="Minhas B.F."/>
            <person name="Madrigal G."/>
            <person name="Bilyk K.T."/>
            <person name="Yoon V."/>
            <person name="Hune M."/>
            <person name="Gregory S."/>
            <person name="Cheng C.H.C."/>
            <person name="Catchen J.M."/>
        </authorList>
    </citation>
    <scope>NUCLEOTIDE SEQUENCE [LARGE SCALE GENOMIC DNA]</scope>
    <source>
        <strain evidence="9">JMC-PN-2008</strain>
    </source>
</reference>
<proteinExistence type="predicted"/>
<protein>
    <recommendedName>
        <fullName evidence="2">General transcription factor IIF subunit 2</fullName>
    </recommendedName>
    <alternativeName>
        <fullName evidence="7">Transcription initiation factor IIF subunit beta</fullName>
    </alternativeName>
</protein>
<evidence type="ECO:0000256" key="7">
    <source>
        <dbReference type="ARBA" id="ARBA00033388"/>
    </source>
</evidence>
<dbReference type="AlphaFoldDB" id="A0AAN8AIL5"/>
<keyword evidence="10" id="KW-1185">Reference proteome</keyword>
<comment type="subcellular location">
    <subcellularLocation>
        <location evidence="1">Nucleus</location>
    </subcellularLocation>
</comment>
<dbReference type="Pfam" id="PF17683">
    <property type="entry name" value="TFIIF_beta_N"/>
    <property type="match status" value="1"/>
</dbReference>
<dbReference type="InterPro" id="IPR040504">
    <property type="entry name" value="TFIIF_beta_N"/>
</dbReference>
<feature type="domain" description="TFIIF beta subunit N-terminal" evidence="8">
    <location>
        <begin position="16"/>
        <end position="104"/>
    </location>
</feature>
<dbReference type="CDD" id="cd07980">
    <property type="entry name" value="TFIIF_beta"/>
    <property type="match status" value="1"/>
</dbReference>
<reference evidence="9 10" key="1">
    <citation type="journal article" date="2023" name="Genes (Basel)">
        <title>Chromosome-Level Genome Assembly and Circadian Gene Repertoire of the Patagonia Blennie Eleginops maclovinus-The Closest Ancestral Proxy of Antarctic Cryonotothenioids.</title>
        <authorList>
            <person name="Cheng C.C."/>
            <person name="Rivera-Colon A.G."/>
            <person name="Minhas B.F."/>
            <person name="Wilson L."/>
            <person name="Rayamajhi N."/>
            <person name="Vargas-Chacoff L."/>
            <person name="Catchen J.M."/>
        </authorList>
    </citation>
    <scope>NUCLEOTIDE SEQUENCE [LARGE SCALE GENOMIC DNA]</scope>
    <source>
        <strain evidence="9">JMC-PN-2008</strain>
    </source>
</reference>
<dbReference type="PANTHER" id="PTHR10445:SF0">
    <property type="entry name" value="GENERAL TRANSCRIPTION FACTOR IIF SUBUNIT 2"/>
    <property type="match status" value="1"/>
</dbReference>
<evidence type="ECO:0000256" key="1">
    <source>
        <dbReference type="ARBA" id="ARBA00004123"/>
    </source>
</evidence>
<accession>A0AAN8AIL5</accession>
<gene>
    <name evidence="9" type="ORF">PBY51_022735</name>
</gene>
<keyword evidence="6" id="KW-0539">Nucleus</keyword>
<sequence length="118" mass="13021">MSVKTEVNLTGVKQSQTMWLVKVPKYLSHQWDKASDKGDVGKITIGKKQGKTEVSFCLNEELTTMGAVEEKDAPLLVPRDHPFTMQTVGRQTLAVFSQSDSGQSQLFQLWSLCVSCAG</sequence>
<evidence type="ECO:0000256" key="5">
    <source>
        <dbReference type="ARBA" id="ARBA00023163"/>
    </source>
</evidence>
<dbReference type="GO" id="GO:0006367">
    <property type="term" value="P:transcription initiation at RNA polymerase II promoter"/>
    <property type="evidence" value="ECO:0007669"/>
    <property type="project" value="InterPro"/>
</dbReference>
<evidence type="ECO:0000256" key="2">
    <source>
        <dbReference type="ARBA" id="ARBA00020815"/>
    </source>
</evidence>
<dbReference type="Proteomes" id="UP001346869">
    <property type="component" value="Unassembled WGS sequence"/>
</dbReference>
<dbReference type="InterPro" id="IPR011039">
    <property type="entry name" value="TFIIF_interaction"/>
</dbReference>
<evidence type="ECO:0000256" key="3">
    <source>
        <dbReference type="ARBA" id="ARBA00023015"/>
    </source>
</evidence>
<keyword evidence="4" id="KW-0238">DNA-binding</keyword>
<dbReference type="EMBL" id="JAUZQC010000013">
    <property type="protein sequence ID" value="KAK5861328.1"/>
    <property type="molecule type" value="Genomic_DNA"/>
</dbReference>
<comment type="caution">
    <text evidence="9">The sequence shown here is derived from an EMBL/GenBank/DDBJ whole genome shotgun (WGS) entry which is preliminary data.</text>
</comment>
<keyword evidence="3" id="KW-0805">Transcription regulation</keyword>
<name>A0AAN8AIL5_ELEMC</name>
<dbReference type="GO" id="GO:0005674">
    <property type="term" value="C:transcription factor TFIIF complex"/>
    <property type="evidence" value="ECO:0007669"/>
    <property type="project" value="InterPro"/>
</dbReference>
<dbReference type="GO" id="GO:0003677">
    <property type="term" value="F:DNA binding"/>
    <property type="evidence" value="ECO:0007669"/>
    <property type="project" value="UniProtKB-KW"/>
</dbReference>
<dbReference type="InterPro" id="IPR003196">
    <property type="entry name" value="TFIIF_beta"/>
</dbReference>
<evidence type="ECO:0000256" key="6">
    <source>
        <dbReference type="ARBA" id="ARBA00023242"/>
    </source>
</evidence>
<evidence type="ECO:0000313" key="10">
    <source>
        <dbReference type="Proteomes" id="UP001346869"/>
    </source>
</evidence>
<evidence type="ECO:0000259" key="8">
    <source>
        <dbReference type="Pfam" id="PF17683"/>
    </source>
</evidence>
<organism evidence="9 10">
    <name type="scientific">Eleginops maclovinus</name>
    <name type="common">Patagonian blennie</name>
    <name type="synonym">Eleginus maclovinus</name>
    <dbReference type="NCBI Taxonomy" id="56733"/>
    <lineage>
        <taxon>Eukaryota</taxon>
        <taxon>Metazoa</taxon>
        <taxon>Chordata</taxon>
        <taxon>Craniata</taxon>
        <taxon>Vertebrata</taxon>
        <taxon>Euteleostomi</taxon>
        <taxon>Actinopterygii</taxon>
        <taxon>Neopterygii</taxon>
        <taxon>Teleostei</taxon>
        <taxon>Neoteleostei</taxon>
        <taxon>Acanthomorphata</taxon>
        <taxon>Eupercaria</taxon>
        <taxon>Perciformes</taxon>
        <taxon>Notothenioidei</taxon>
        <taxon>Eleginopidae</taxon>
        <taxon>Eleginops</taxon>
    </lineage>
</organism>